<evidence type="ECO:0000256" key="2">
    <source>
        <dbReference type="ARBA" id="ARBA00022692"/>
    </source>
</evidence>
<comment type="subcellular location">
    <subcellularLocation>
        <location evidence="1">Membrane</location>
        <topology evidence="1">Multi-pass membrane protein</topology>
    </subcellularLocation>
</comment>
<keyword evidence="2" id="KW-0812">Transmembrane</keyword>
<evidence type="ECO:0000256" key="1">
    <source>
        <dbReference type="ARBA" id="ARBA00004141"/>
    </source>
</evidence>
<reference evidence="5 6" key="1">
    <citation type="journal article" date="2023" name="G3 (Bethesda)">
        <title>A chromosome-length genome assembly and annotation of blackberry (Rubus argutus, cv. 'Hillquist').</title>
        <authorList>
            <person name="Bruna T."/>
            <person name="Aryal R."/>
            <person name="Dudchenko O."/>
            <person name="Sargent D.J."/>
            <person name="Mead D."/>
            <person name="Buti M."/>
            <person name="Cavallini A."/>
            <person name="Hytonen T."/>
            <person name="Andres J."/>
            <person name="Pham M."/>
            <person name="Weisz D."/>
            <person name="Mascagni F."/>
            <person name="Usai G."/>
            <person name="Natali L."/>
            <person name="Bassil N."/>
            <person name="Fernandez G.E."/>
            <person name="Lomsadze A."/>
            <person name="Armour M."/>
            <person name="Olukolu B."/>
            <person name="Poorten T."/>
            <person name="Britton C."/>
            <person name="Davik J."/>
            <person name="Ashrafi H."/>
            <person name="Aiden E.L."/>
            <person name="Borodovsky M."/>
            <person name="Worthington M."/>
        </authorList>
    </citation>
    <scope>NUCLEOTIDE SEQUENCE [LARGE SCALE GENOMIC DNA]</scope>
    <source>
        <strain evidence="5">PI 553951</strain>
    </source>
</reference>
<dbReference type="Proteomes" id="UP001457282">
    <property type="component" value="Unassembled WGS sequence"/>
</dbReference>
<evidence type="ECO:0000313" key="6">
    <source>
        <dbReference type="Proteomes" id="UP001457282"/>
    </source>
</evidence>
<protein>
    <submittedName>
        <fullName evidence="5">Uncharacterized protein</fullName>
    </submittedName>
</protein>
<proteinExistence type="predicted"/>
<dbReference type="EMBL" id="JBEDUW010000002">
    <property type="protein sequence ID" value="KAK9944656.1"/>
    <property type="molecule type" value="Genomic_DNA"/>
</dbReference>
<organism evidence="5 6">
    <name type="scientific">Rubus argutus</name>
    <name type="common">Southern blackberry</name>
    <dbReference type="NCBI Taxonomy" id="59490"/>
    <lineage>
        <taxon>Eukaryota</taxon>
        <taxon>Viridiplantae</taxon>
        <taxon>Streptophyta</taxon>
        <taxon>Embryophyta</taxon>
        <taxon>Tracheophyta</taxon>
        <taxon>Spermatophyta</taxon>
        <taxon>Magnoliopsida</taxon>
        <taxon>eudicotyledons</taxon>
        <taxon>Gunneridae</taxon>
        <taxon>Pentapetalae</taxon>
        <taxon>rosids</taxon>
        <taxon>fabids</taxon>
        <taxon>Rosales</taxon>
        <taxon>Rosaceae</taxon>
        <taxon>Rosoideae</taxon>
        <taxon>Rosoideae incertae sedis</taxon>
        <taxon>Rubus</taxon>
    </lineage>
</organism>
<dbReference type="GO" id="GO:0022857">
    <property type="term" value="F:transmembrane transporter activity"/>
    <property type="evidence" value="ECO:0007669"/>
    <property type="project" value="InterPro"/>
</dbReference>
<dbReference type="AlphaFoldDB" id="A0AAW1Y6D1"/>
<gene>
    <name evidence="5" type="ORF">M0R45_010216</name>
</gene>
<keyword evidence="3" id="KW-1133">Transmembrane helix</keyword>
<keyword evidence="4" id="KW-0472">Membrane</keyword>
<keyword evidence="6" id="KW-1185">Reference proteome</keyword>
<sequence>MMNCCLAQLQTFSVVQGIIMNRKLHNFEIPTPSLSVIPLIIMLSSIPLYERLHSGKNIIFNLFGGWIGPSTSIRVNGCSCPSRSEKRRTEAADNNVISVFLARVAVPVARSV</sequence>
<dbReference type="Gene3D" id="1.20.1250.20">
    <property type="entry name" value="MFS general substrate transporter like domains"/>
    <property type="match status" value="1"/>
</dbReference>
<name>A0AAW1Y6D1_RUBAR</name>
<dbReference type="Pfam" id="PF00854">
    <property type="entry name" value="PTR2"/>
    <property type="match status" value="1"/>
</dbReference>
<evidence type="ECO:0000256" key="4">
    <source>
        <dbReference type="ARBA" id="ARBA00023136"/>
    </source>
</evidence>
<comment type="caution">
    <text evidence="5">The sequence shown here is derived from an EMBL/GenBank/DDBJ whole genome shotgun (WGS) entry which is preliminary data.</text>
</comment>
<dbReference type="InterPro" id="IPR036259">
    <property type="entry name" value="MFS_trans_sf"/>
</dbReference>
<evidence type="ECO:0000313" key="5">
    <source>
        <dbReference type="EMBL" id="KAK9944656.1"/>
    </source>
</evidence>
<accession>A0AAW1Y6D1</accession>
<evidence type="ECO:0000256" key="3">
    <source>
        <dbReference type="ARBA" id="ARBA00022989"/>
    </source>
</evidence>
<dbReference type="InterPro" id="IPR000109">
    <property type="entry name" value="POT_fam"/>
</dbReference>
<dbReference type="GO" id="GO:0016020">
    <property type="term" value="C:membrane"/>
    <property type="evidence" value="ECO:0007669"/>
    <property type="project" value="UniProtKB-SubCell"/>
</dbReference>